<keyword evidence="2" id="KW-1185">Reference proteome</keyword>
<dbReference type="GO" id="GO:0032298">
    <property type="term" value="P:positive regulation of DNA-templated DNA replication initiation"/>
    <property type="evidence" value="ECO:0007669"/>
    <property type="project" value="TreeGrafter"/>
</dbReference>
<dbReference type="AlphaFoldDB" id="A0A0K8ME76"/>
<dbReference type="NCBIfam" id="NF004347">
    <property type="entry name" value="PRK05728.1-4"/>
    <property type="match status" value="1"/>
</dbReference>
<accession>A0A0K8ME76</accession>
<sequence length="157" mass="18451">MVEISFYHLQKTPLEKSLPRLLEKIYAAGKRIVVLIETEERLRDLDAQLWTYSTQSFLPHGSARDGSPENHPIWLTRTLENPNDASVLVVIEGEEITDFNSFEKCLDLFNGYDEESVRHARKRWQHYRQKGYTLTYWFQDEKSGWCKKEVGQQAISN</sequence>
<protein>
    <submittedName>
        <fullName evidence="1">DNA polymerase III subunit chi</fullName>
    </submittedName>
</protein>
<dbReference type="InterPro" id="IPR007459">
    <property type="entry name" value="DNA_pol3_chi"/>
</dbReference>
<dbReference type="EMBL" id="BBVC01000091">
    <property type="protein sequence ID" value="GAO98782.1"/>
    <property type="molecule type" value="Genomic_DNA"/>
</dbReference>
<dbReference type="Proteomes" id="UP000036771">
    <property type="component" value="Unassembled WGS sequence"/>
</dbReference>
<proteinExistence type="predicted"/>
<dbReference type="PANTHER" id="PTHR38767:SF1">
    <property type="entry name" value="DNA POLYMERASE III SUBUNIT CHI"/>
    <property type="match status" value="1"/>
</dbReference>
<dbReference type="Gene3D" id="3.40.50.10110">
    <property type="entry name" value="DNA polymerase III subunit chi"/>
    <property type="match status" value="1"/>
</dbReference>
<reference evidence="1 2" key="1">
    <citation type="submission" date="2015-03" db="EMBL/GenBank/DDBJ databases">
        <title>Caedibacter varicaedens, whole genome shotgun sequence.</title>
        <authorList>
            <person name="Suzuki H."/>
            <person name="Dapper A.L."/>
            <person name="Gibson A.K."/>
            <person name="Jackson C."/>
            <person name="Lee H."/>
            <person name="Pejaver V.R."/>
            <person name="Doak T."/>
            <person name="Lynch M."/>
        </authorList>
    </citation>
    <scope>NUCLEOTIDE SEQUENCE [LARGE SCALE GENOMIC DNA]</scope>
</reference>
<name>A0A0K8ME76_9PROT</name>
<organism evidence="1 2">
    <name type="scientific">Caedimonas varicaedens</name>
    <dbReference type="NCBI Taxonomy" id="1629334"/>
    <lineage>
        <taxon>Bacteria</taxon>
        <taxon>Pseudomonadati</taxon>
        <taxon>Pseudomonadota</taxon>
        <taxon>Alphaproteobacteria</taxon>
        <taxon>Holosporales</taxon>
        <taxon>Caedimonadaceae</taxon>
        <taxon>Caedimonas</taxon>
    </lineage>
</organism>
<dbReference type="InterPro" id="IPR036768">
    <property type="entry name" value="PolIII_chi_sf"/>
</dbReference>
<evidence type="ECO:0000313" key="1">
    <source>
        <dbReference type="EMBL" id="GAO98782.1"/>
    </source>
</evidence>
<comment type="caution">
    <text evidence="1">The sequence shown here is derived from an EMBL/GenBank/DDBJ whole genome shotgun (WGS) entry which is preliminary data.</text>
</comment>
<dbReference type="GO" id="GO:0003887">
    <property type="term" value="F:DNA-directed DNA polymerase activity"/>
    <property type="evidence" value="ECO:0007669"/>
    <property type="project" value="InterPro"/>
</dbReference>
<dbReference type="STRING" id="1629334.Cva_01451"/>
<dbReference type="GO" id="GO:0003677">
    <property type="term" value="F:DNA binding"/>
    <property type="evidence" value="ECO:0007669"/>
    <property type="project" value="InterPro"/>
</dbReference>
<dbReference type="GO" id="GO:0006260">
    <property type="term" value="P:DNA replication"/>
    <property type="evidence" value="ECO:0007669"/>
    <property type="project" value="InterPro"/>
</dbReference>
<dbReference type="PANTHER" id="PTHR38767">
    <property type="entry name" value="DNA POLYMERASE III SUBUNIT CHI"/>
    <property type="match status" value="1"/>
</dbReference>
<dbReference type="Pfam" id="PF04364">
    <property type="entry name" value="DNA_pol3_chi"/>
    <property type="match status" value="1"/>
</dbReference>
<dbReference type="OrthoDB" id="9795973at2"/>
<evidence type="ECO:0000313" key="2">
    <source>
        <dbReference type="Proteomes" id="UP000036771"/>
    </source>
</evidence>
<dbReference type="SUPFAM" id="SSF102400">
    <property type="entry name" value="DNA polymerase III chi subunit"/>
    <property type="match status" value="1"/>
</dbReference>
<gene>
    <name evidence="1" type="primary">holC</name>
    <name evidence="1" type="ORF">Cva_01451</name>
</gene>